<evidence type="ECO:0000259" key="1">
    <source>
        <dbReference type="Pfam" id="PF08501"/>
    </source>
</evidence>
<evidence type="ECO:0000313" key="2">
    <source>
        <dbReference type="EMBL" id="TGG90446.1"/>
    </source>
</evidence>
<accession>A0A524RKR3</accession>
<name>A0A524RKR3_9CHRO</name>
<comment type="caution">
    <text evidence="2">The sequence shown here is derived from an EMBL/GenBank/DDBJ whole genome shotgun (WGS) entry which is preliminary data.</text>
</comment>
<gene>
    <name evidence="2" type="ORF">ERJ67_10235</name>
</gene>
<dbReference type="Proteomes" id="UP000317990">
    <property type="component" value="Unassembled WGS sequence"/>
</dbReference>
<reference evidence="2 3" key="1">
    <citation type="journal article" date="2019" name="mSystems">
        <title>Life at home and on the roam: Genomic adaptions reflect the dual lifestyle of an intracellular, facultative symbiont.</title>
        <authorList>
            <person name="Burgsdorf I."/>
        </authorList>
    </citation>
    <scope>NUCLEOTIDE SEQUENCE [LARGE SCALE GENOMIC DNA]</scope>
    <source>
        <strain evidence="2">277cV</strain>
    </source>
</reference>
<dbReference type="InterPro" id="IPR013708">
    <property type="entry name" value="Shikimate_DH-bd_N"/>
</dbReference>
<dbReference type="AlphaFoldDB" id="A0A524RKR3"/>
<organism evidence="2 3">
    <name type="scientific">Aphanocapsa feldmannii 277cV</name>
    <dbReference type="NCBI Taxonomy" id="2507553"/>
    <lineage>
        <taxon>Bacteria</taxon>
        <taxon>Bacillati</taxon>
        <taxon>Cyanobacteriota</taxon>
        <taxon>Cyanophyceae</taxon>
        <taxon>Oscillatoriophycideae</taxon>
        <taxon>Chroococcales</taxon>
        <taxon>Microcystaceae</taxon>
        <taxon>Aphanocapsa</taxon>
    </lineage>
</organism>
<dbReference type="InterPro" id="IPR046346">
    <property type="entry name" value="Aminoacid_DH-like_N_sf"/>
</dbReference>
<protein>
    <recommendedName>
        <fullName evidence="1">Shikimate dehydrogenase substrate binding N-terminal domain-containing protein</fullName>
    </recommendedName>
</protein>
<sequence>MALEVSADRLGDALTGLDGIGAIGVNVTIPHKQAVMPLLRG</sequence>
<dbReference type="EMBL" id="SRMO01000087">
    <property type="protein sequence ID" value="TGG90446.1"/>
    <property type="molecule type" value="Genomic_DNA"/>
</dbReference>
<dbReference type="SUPFAM" id="SSF53223">
    <property type="entry name" value="Aminoacid dehydrogenase-like, N-terminal domain"/>
    <property type="match status" value="1"/>
</dbReference>
<evidence type="ECO:0000313" key="3">
    <source>
        <dbReference type="Proteomes" id="UP000317990"/>
    </source>
</evidence>
<dbReference type="Pfam" id="PF08501">
    <property type="entry name" value="Shikimate_dh_N"/>
    <property type="match status" value="1"/>
</dbReference>
<feature type="domain" description="Shikimate dehydrogenase substrate binding N-terminal" evidence="1">
    <location>
        <begin position="2"/>
        <end position="39"/>
    </location>
</feature>
<proteinExistence type="predicted"/>
<dbReference type="GO" id="GO:0004764">
    <property type="term" value="F:shikimate 3-dehydrogenase (NADP+) activity"/>
    <property type="evidence" value="ECO:0007669"/>
    <property type="project" value="InterPro"/>
</dbReference>
<dbReference type="Gene3D" id="3.40.50.10860">
    <property type="entry name" value="Leucine Dehydrogenase, chain A, domain 1"/>
    <property type="match status" value="1"/>
</dbReference>